<dbReference type="InterPro" id="IPR011701">
    <property type="entry name" value="MFS"/>
</dbReference>
<dbReference type="AlphaFoldDB" id="A0A427YEW5"/>
<keyword evidence="4 5" id="KW-0472">Membrane</keyword>
<evidence type="ECO:0000256" key="5">
    <source>
        <dbReference type="SAM" id="Phobius"/>
    </source>
</evidence>
<comment type="caution">
    <text evidence="6">The sequence shown here is derived from an EMBL/GenBank/DDBJ whole genome shotgun (WGS) entry which is preliminary data.</text>
</comment>
<dbReference type="STRING" id="1890683.A0A427YEW5"/>
<feature type="transmembrane region" description="Helical" evidence="5">
    <location>
        <begin position="165"/>
        <end position="184"/>
    </location>
</feature>
<dbReference type="PANTHER" id="PTHR23502">
    <property type="entry name" value="MAJOR FACILITATOR SUPERFAMILY"/>
    <property type="match status" value="1"/>
</dbReference>
<feature type="transmembrane region" description="Helical" evidence="5">
    <location>
        <begin position="118"/>
        <end position="145"/>
    </location>
</feature>
<sequence length="333" mass="36881">MGWKGRFISDVFPNAKVGTPMMIWSAAPFIGSVLGPLISGFINQHTTWRGTYYVVIIWAAAMLALLIAFVPETFNPELLRRRAGRLRNGTGEERWIAPMEKLNRTFLEALKKSIKTPFILLTTQYMVLFLDLWSALILGILYLFFGGVPYVFRTQHGFTLQFTGLAFLGIGFGQIVAVSCQPYFNKRYRATVQKHGGVAPPEARLVVGKFGAILCPMGILLFGLTSFRNVHWIVPILMSSFFGAGMVFSFTSTFTYLVDAYRPVAASALASNSFMRSAFAAGFPLFGQQLYGRLGAVGGTCLLGGLMCLTIPLPFVFHRIGARVRERSDFASF</sequence>
<feature type="transmembrane region" description="Helical" evidence="5">
    <location>
        <begin position="205"/>
        <end position="226"/>
    </location>
</feature>
<accession>A0A427YEW5</accession>
<feature type="transmembrane region" description="Helical" evidence="5">
    <location>
        <begin position="51"/>
        <end position="71"/>
    </location>
</feature>
<proteinExistence type="predicted"/>
<evidence type="ECO:0000313" key="6">
    <source>
        <dbReference type="EMBL" id="RSH89715.1"/>
    </source>
</evidence>
<evidence type="ECO:0000313" key="7">
    <source>
        <dbReference type="Proteomes" id="UP000279259"/>
    </source>
</evidence>
<name>A0A427YEW5_9TREE</name>
<dbReference type="SUPFAM" id="SSF103473">
    <property type="entry name" value="MFS general substrate transporter"/>
    <property type="match status" value="1"/>
</dbReference>
<dbReference type="Pfam" id="PF07690">
    <property type="entry name" value="MFS_1"/>
    <property type="match status" value="1"/>
</dbReference>
<dbReference type="InterPro" id="IPR036259">
    <property type="entry name" value="MFS_trans_sf"/>
</dbReference>
<dbReference type="GO" id="GO:0022857">
    <property type="term" value="F:transmembrane transporter activity"/>
    <property type="evidence" value="ECO:0007669"/>
    <property type="project" value="InterPro"/>
</dbReference>
<evidence type="ECO:0000256" key="1">
    <source>
        <dbReference type="ARBA" id="ARBA00004141"/>
    </source>
</evidence>
<dbReference type="Gene3D" id="1.20.1250.20">
    <property type="entry name" value="MFS general substrate transporter like domains"/>
    <property type="match status" value="1"/>
</dbReference>
<protein>
    <recommendedName>
        <fullName evidence="8">Major facilitator superfamily (MFS) profile domain-containing protein</fullName>
    </recommendedName>
</protein>
<gene>
    <name evidence="6" type="ORF">EHS25_001700</name>
</gene>
<dbReference type="EMBL" id="RSCD01000012">
    <property type="protein sequence ID" value="RSH89715.1"/>
    <property type="molecule type" value="Genomic_DNA"/>
</dbReference>
<keyword evidence="3 5" id="KW-1133">Transmembrane helix</keyword>
<comment type="subcellular location">
    <subcellularLocation>
        <location evidence="1">Membrane</location>
        <topology evidence="1">Multi-pass membrane protein</topology>
    </subcellularLocation>
</comment>
<dbReference type="GO" id="GO:0005886">
    <property type="term" value="C:plasma membrane"/>
    <property type="evidence" value="ECO:0007669"/>
    <property type="project" value="TreeGrafter"/>
</dbReference>
<evidence type="ECO:0008006" key="8">
    <source>
        <dbReference type="Google" id="ProtNLM"/>
    </source>
</evidence>
<feature type="transmembrane region" description="Helical" evidence="5">
    <location>
        <begin position="232"/>
        <end position="257"/>
    </location>
</feature>
<dbReference type="PANTHER" id="PTHR23502:SF7">
    <property type="entry name" value="DRUG_PROTON ANTIPORTER YHK8-RELATED"/>
    <property type="match status" value="1"/>
</dbReference>
<feature type="transmembrane region" description="Helical" evidence="5">
    <location>
        <begin position="292"/>
        <end position="317"/>
    </location>
</feature>
<organism evidence="6 7">
    <name type="scientific">Saitozyma podzolica</name>
    <dbReference type="NCBI Taxonomy" id="1890683"/>
    <lineage>
        <taxon>Eukaryota</taxon>
        <taxon>Fungi</taxon>
        <taxon>Dikarya</taxon>
        <taxon>Basidiomycota</taxon>
        <taxon>Agaricomycotina</taxon>
        <taxon>Tremellomycetes</taxon>
        <taxon>Tremellales</taxon>
        <taxon>Trimorphomycetaceae</taxon>
        <taxon>Saitozyma</taxon>
    </lineage>
</organism>
<dbReference type="Proteomes" id="UP000279259">
    <property type="component" value="Unassembled WGS sequence"/>
</dbReference>
<evidence type="ECO:0000256" key="3">
    <source>
        <dbReference type="ARBA" id="ARBA00022989"/>
    </source>
</evidence>
<reference evidence="6 7" key="1">
    <citation type="submission" date="2018-11" db="EMBL/GenBank/DDBJ databases">
        <title>Genome sequence of Saitozyma podzolica DSM 27192.</title>
        <authorList>
            <person name="Aliyu H."/>
            <person name="Gorte O."/>
            <person name="Ochsenreither K."/>
        </authorList>
    </citation>
    <scope>NUCLEOTIDE SEQUENCE [LARGE SCALE GENOMIC DNA]</scope>
    <source>
        <strain evidence="6 7">DSM 27192</strain>
    </source>
</reference>
<feature type="transmembrane region" description="Helical" evidence="5">
    <location>
        <begin position="21"/>
        <end position="39"/>
    </location>
</feature>
<dbReference type="OrthoDB" id="3561359at2759"/>
<evidence type="ECO:0000256" key="2">
    <source>
        <dbReference type="ARBA" id="ARBA00022692"/>
    </source>
</evidence>
<keyword evidence="7" id="KW-1185">Reference proteome</keyword>
<keyword evidence="2 5" id="KW-0812">Transmembrane</keyword>
<evidence type="ECO:0000256" key="4">
    <source>
        <dbReference type="ARBA" id="ARBA00023136"/>
    </source>
</evidence>